<organism evidence="2 3">
    <name type="scientific">Mycobacterium pseudokansasii</name>
    <dbReference type="NCBI Taxonomy" id="2341080"/>
    <lineage>
        <taxon>Bacteria</taxon>
        <taxon>Bacillati</taxon>
        <taxon>Actinomycetota</taxon>
        <taxon>Actinomycetes</taxon>
        <taxon>Mycobacteriales</taxon>
        <taxon>Mycobacteriaceae</taxon>
        <taxon>Mycobacterium</taxon>
    </lineage>
</organism>
<protein>
    <submittedName>
        <fullName evidence="2">Uncharacterized protein</fullName>
    </submittedName>
</protein>
<evidence type="ECO:0000313" key="2">
    <source>
        <dbReference type="EMBL" id="VBA47502.1"/>
    </source>
</evidence>
<dbReference type="AlphaFoldDB" id="A0A498QKJ1"/>
<evidence type="ECO:0000256" key="1">
    <source>
        <dbReference type="SAM" id="MobiDB-lite"/>
    </source>
</evidence>
<feature type="region of interest" description="Disordered" evidence="1">
    <location>
        <begin position="397"/>
        <end position="482"/>
    </location>
</feature>
<gene>
    <name evidence="2" type="ORF">LAUMK142_00789</name>
</gene>
<feature type="region of interest" description="Disordered" evidence="1">
    <location>
        <begin position="521"/>
        <end position="540"/>
    </location>
</feature>
<dbReference type="Proteomes" id="UP000268285">
    <property type="component" value="Unassembled WGS sequence"/>
</dbReference>
<evidence type="ECO:0000313" key="3">
    <source>
        <dbReference type="Proteomes" id="UP000268285"/>
    </source>
</evidence>
<accession>A0A498QKJ1</accession>
<proteinExistence type="predicted"/>
<sequence length="554" mass="62024">MAAAVTVNDVLDGHVVLDLDCMDRICLNGYVPNLQVGGQVVSFMTAHLGYPIPSPAIIEKMGTTFRRAVERFAADNTIPVVRFGKDDRKIEVMRPYLVGQAGTGRSGVVAVGIGQEFQNVFASAKHIGNNGVPWFSFYKADRRVTCFYFYVWDIDFGPAFIKICTSFPYPIKVWLNGHEYAKRQAANAGIGFDELSNGFAACADPAALQAICDRLGPGAIEVFFERWMSQLPLPLTDADRAAGYWWELSMRQVEVSRTLVFNAPRHARSFFEALVADNLDIGRPDTVELIFYGPRRGGRPPKLDCVPKTKVVTRGTEVTVNAFYKSSRIKQYLKGGRALRIETVINSPDDLRCQRRLVHLDELQARARAINRRLLDTERVGQGCVLASPAFERIARPTLTEDGAKTPALRFGDLRGPSPGRRPVHDDARCHRHHQQEPACLDDRTARRHRLHHQPGQLRPHPVTRQRPDHPNPGPQPLPPHRRRAAVCDLLHQTAQPSTGAPHGRRPATRTTAITKRIAHHRYSHHTTHRRRQTATQSSLKLKTILKVLATKGP</sequence>
<name>A0A498QKJ1_9MYCO</name>
<feature type="compositionally biased region" description="Basic residues" evidence="1">
    <location>
        <begin position="521"/>
        <end position="533"/>
    </location>
</feature>
<dbReference type="EMBL" id="UPHU01000001">
    <property type="protein sequence ID" value="VBA47502.1"/>
    <property type="molecule type" value="Genomic_DNA"/>
</dbReference>
<keyword evidence="3" id="KW-1185">Reference proteome</keyword>
<reference evidence="2 3" key="1">
    <citation type="submission" date="2018-09" db="EMBL/GenBank/DDBJ databases">
        <authorList>
            <person name="Tagini F."/>
        </authorList>
    </citation>
    <scope>NUCLEOTIDE SEQUENCE [LARGE SCALE GENOMIC DNA]</scope>
    <source>
        <strain evidence="2 3">MK142</strain>
    </source>
</reference>